<evidence type="ECO:0008006" key="4">
    <source>
        <dbReference type="Google" id="ProtNLM"/>
    </source>
</evidence>
<gene>
    <name evidence="2" type="ORF">A2866_03995</name>
</gene>
<feature type="transmembrane region" description="Helical" evidence="1">
    <location>
        <begin position="169"/>
        <end position="186"/>
    </location>
</feature>
<evidence type="ECO:0000313" key="3">
    <source>
        <dbReference type="Proteomes" id="UP000177026"/>
    </source>
</evidence>
<feature type="transmembrane region" description="Helical" evidence="1">
    <location>
        <begin position="405"/>
        <end position="429"/>
    </location>
</feature>
<feature type="transmembrane region" description="Helical" evidence="1">
    <location>
        <begin position="142"/>
        <end position="162"/>
    </location>
</feature>
<organism evidence="2 3">
    <name type="scientific">Candidatus Roizmanbacteria bacterium RIFCSPHIGHO2_01_FULL_39_8</name>
    <dbReference type="NCBI Taxonomy" id="1802033"/>
    <lineage>
        <taxon>Bacteria</taxon>
        <taxon>Candidatus Roizmaniibacteriota</taxon>
    </lineage>
</organism>
<dbReference type="AlphaFoldDB" id="A0A1F7GPD9"/>
<feature type="transmembrane region" description="Helical" evidence="1">
    <location>
        <begin position="326"/>
        <end position="343"/>
    </location>
</feature>
<keyword evidence="1" id="KW-0812">Transmembrane</keyword>
<feature type="transmembrane region" description="Helical" evidence="1">
    <location>
        <begin position="74"/>
        <end position="104"/>
    </location>
</feature>
<protein>
    <recommendedName>
        <fullName evidence="4">Membrane protein 6-pyruvoyl-tetrahydropterin synthase-related domain-containing protein</fullName>
    </recommendedName>
</protein>
<accession>A0A1F7GPD9</accession>
<keyword evidence="1" id="KW-0472">Membrane</keyword>
<feature type="transmembrane region" description="Helical" evidence="1">
    <location>
        <begin position="192"/>
        <end position="211"/>
    </location>
</feature>
<feature type="transmembrane region" description="Helical" evidence="1">
    <location>
        <begin position="363"/>
        <end position="384"/>
    </location>
</feature>
<dbReference type="EMBL" id="MFZI01000029">
    <property type="protein sequence ID" value="OGK20811.1"/>
    <property type="molecule type" value="Genomic_DNA"/>
</dbReference>
<sequence length="808" mass="93912">MISFLQKKIRTFFDPSLIVTLTVLTIVSLVPIIKTYGLLNIGHDTLIPPIPIFSYKTAYQWNDANNGIYISNNYFFWLSIFTFFVSLGLSIYQTGFVYQFLIFFLSGLGIYKIYNLFSKGSKLFGLFPAVFIIISPHYLDHLIYYLGTVGIIWVSYFLFKFIKYKKITFLDAAGTCLFFGFIADLPNPKYHFLLFILVSLTLGLSLLMRLISLKTIVTNTFNFLCIFLGTIYLTLPFLFYGYSFLQNTGVKISVKQGYKELGVTLDYGYALISKMIRLFHTPSLSVQDGEIIASPFFSLVFYAIPIIVLGVFPIIFRLLDRNSKKIYVLFYILALLFIFISKGSNPPFGFIYDYLINNVKALAFMRTTAGVVIFVAIFYVLIYGRIFQFASEMNFEKFKLEKFKIVLLFILIAIPVIAGFSIWSGYYFLNKSSVNKYINRDEYGLKIPEDYFHASAFIKNIELDTKIDIYPYTLGYQFNTWGYYGFILSPWMIDKPAVSFDKRTKEGKIFSKTNSMYMYHDKTLGDNYDPKLFFHKPETLIFSSPKIDIYTKKLADFLPHFYQKKGGSSNESTIEFKKINSSKYRIIVHRSHDPFLLTFTENFHPLWKMYLNRYHPNKNYQNLNDQLETYYKKPLVDEAYRATKKDASEYITNGWLTTLGDLKIKKKTYYEYVNERIVPENSENFVIDFISKNIKGTIQNDNLSSGNLLETYPLPEIHQQHHMVDGFANGWILNPTNLCSQTITPNCIKNKDGSYDFELIVEFWPQRLAYISYIISATTITLLLLFHTIGVFFAILRRKNNAVSKPRN</sequence>
<evidence type="ECO:0000256" key="1">
    <source>
        <dbReference type="SAM" id="Phobius"/>
    </source>
</evidence>
<proteinExistence type="predicted"/>
<evidence type="ECO:0000313" key="2">
    <source>
        <dbReference type="EMBL" id="OGK20811.1"/>
    </source>
</evidence>
<feature type="transmembrane region" description="Helical" evidence="1">
    <location>
        <begin position="12"/>
        <end position="33"/>
    </location>
</feature>
<feature type="transmembrane region" description="Helical" evidence="1">
    <location>
        <begin position="299"/>
        <end position="319"/>
    </location>
</feature>
<feature type="transmembrane region" description="Helical" evidence="1">
    <location>
        <begin position="770"/>
        <end position="796"/>
    </location>
</feature>
<feature type="transmembrane region" description="Helical" evidence="1">
    <location>
        <begin position="223"/>
        <end position="245"/>
    </location>
</feature>
<comment type="caution">
    <text evidence="2">The sequence shown here is derived from an EMBL/GenBank/DDBJ whole genome shotgun (WGS) entry which is preliminary data.</text>
</comment>
<dbReference type="Proteomes" id="UP000177026">
    <property type="component" value="Unassembled WGS sequence"/>
</dbReference>
<keyword evidence="1" id="KW-1133">Transmembrane helix</keyword>
<name>A0A1F7GPD9_9BACT</name>
<reference evidence="2 3" key="1">
    <citation type="journal article" date="2016" name="Nat. Commun.">
        <title>Thousands of microbial genomes shed light on interconnected biogeochemical processes in an aquifer system.</title>
        <authorList>
            <person name="Anantharaman K."/>
            <person name="Brown C.T."/>
            <person name="Hug L.A."/>
            <person name="Sharon I."/>
            <person name="Castelle C.J."/>
            <person name="Probst A.J."/>
            <person name="Thomas B.C."/>
            <person name="Singh A."/>
            <person name="Wilkins M.J."/>
            <person name="Karaoz U."/>
            <person name="Brodie E.L."/>
            <person name="Williams K.H."/>
            <person name="Hubbard S.S."/>
            <person name="Banfield J.F."/>
        </authorList>
    </citation>
    <scope>NUCLEOTIDE SEQUENCE [LARGE SCALE GENOMIC DNA]</scope>
</reference>